<keyword evidence="4" id="KW-0963">Cytoplasm</keyword>
<dbReference type="InterPro" id="IPR015947">
    <property type="entry name" value="PUA-like_sf"/>
</dbReference>
<comment type="subcellular location">
    <subcellularLocation>
        <location evidence="1">Cytoplasm</location>
    </subcellularLocation>
</comment>
<dbReference type="InterPro" id="IPR029026">
    <property type="entry name" value="tRNA_m1G_MTases_N"/>
</dbReference>
<dbReference type="CDD" id="cd18084">
    <property type="entry name" value="RsmE-like"/>
    <property type="match status" value="1"/>
</dbReference>
<dbReference type="InterPro" id="IPR046887">
    <property type="entry name" value="RsmE_PUA-like"/>
</dbReference>
<dbReference type="GO" id="GO:0070475">
    <property type="term" value="P:rRNA base methylation"/>
    <property type="evidence" value="ECO:0007669"/>
    <property type="project" value="TreeGrafter"/>
</dbReference>
<dbReference type="AlphaFoldDB" id="A0A6J6NR02"/>
<protein>
    <recommendedName>
        <fullName evidence="3">16S rRNA (uracil(1498)-N(3))-methyltransferase</fullName>
        <ecNumber evidence="3">2.1.1.193</ecNumber>
    </recommendedName>
</protein>
<dbReference type="Gene3D" id="3.40.1280.10">
    <property type="match status" value="1"/>
</dbReference>
<dbReference type="SUPFAM" id="SSF75217">
    <property type="entry name" value="alpha/beta knot"/>
    <property type="match status" value="1"/>
</dbReference>
<dbReference type="PANTHER" id="PTHR30027:SF3">
    <property type="entry name" value="16S RRNA (URACIL(1498)-N(3))-METHYLTRANSFERASE"/>
    <property type="match status" value="1"/>
</dbReference>
<dbReference type="NCBIfam" id="NF008693">
    <property type="entry name" value="PRK11713.2-3"/>
    <property type="match status" value="1"/>
</dbReference>
<evidence type="ECO:0000256" key="4">
    <source>
        <dbReference type="ARBA" id="ARBA00022490"/>
    </source>
</evidence>
<accession>A0A6J6NR02</accession>
<dbReference type="EMBL" id="CAEZXK010000015">
    <property type="protein sequence ID" value="CAB4687244.1"/>
    <property type="molecule type" value="Genomic_DNA"/>
</dbReference>
<comment type="catalytic activity">
    <reaction evidence="10">
        <text>uridine(1498) in 16S rRNA + S-adenosyl-L-methionine = N(3)-methyluridine(1498) in 16S rRNA + S-adenosyl-L-homocysteine + H(+)</text>
        <dbReference type="Rhea" id="RHEA:42920"/>
        <dbReference type="Rhea" id="RHEA-COMP:10283"/>
        <dbReference type="Rhea" id="RHEA-COMP:10284"/>
        <dbReference type="ChEBI" id="CHEBI:15378"/>
        <dbReference type="ChEBI" id="CHEBI:57856"/>
        <dbReference type="ChEBI" id="CHEBI:59789"/>
        <dbReference type="ChEBI" id="CHEBI:65315"/>
        <dbReference type="ChEBI" id="CHEBI:74502"/>
        <dbReference type="EC" id="2.1.1.193"/>
    </reaction>
</comment>
<keyword evidence="8" id="KW-0949">S-adenosyl-L-methionine</keyword>
<dbReference type="NCBIfam" id="TIGR00046">
    <property type="entry name" value="RsmE family RNA methyltransferase"/>
    <property type="match status" value="1"/>
</dbReference>
<dbReference type="Pfam" id="PF04452">
    <property type="entry name" value="Methyltrans_RNA"/>
    <property type="match status" value="1"/>
</dbReference>
<evidence type="ECO:0000256" key="2">
    <source>
        <dbReference type="ARBA" id="ARBA00005528"/>
    </source>
</evidence>
<dbReference type="GO" id="GO:0070042">
    <property type="term" value="F:rRNA (uridine-N3-)-methyltransferase activity"/>
    <property type="evidence" value="ECO:0007669"/>
    <property type="project" value="TreeGrafter"/>
</dbReference>
<evidence type="ECO:0000256" key="5">
    <source>
        <dbReference type="ARBA" id="ARBA00022552"/>
    </source>
</evidence>
<dbReference type="InterPro" id="IPR029028">
    <property type="entry name" value="Alpha/beta_knot_MTases"/>
</dbReference>
<dbReference type="EC" id="2.1.1.193" evidence="3"/>
<evidence type="ECO:0000313" key="13">
    <source>
        <dbReference type="EMBL" id="CAB4687244.1"/>
    </source>
</evidence>
<evidence type="ECO:0000259" key="11">
    <source>
        <dbReference type="Pfam" id="PF04452"/>
    </source>
</evidence>
<evidence type="ECO:0000256" key="6">
    <source>
        <dbReference type="ARBA" id="ARBA00022603"/>
    </source>
</evidence>
<keyword evidence="6" id="KW-0489">Methyltransferase</keyword>
<evidence type="ECO:0000256" key="1">
    <source>
        <dbReference type="ARBA" id="ARBA00004496"/>
    </source>
</evidence>
<dbReference type="InterPro" id="IPR046886">
    <property type="entry name" value="RsmE_MTase_dom"/>
</dbReference>
<dbReference type="Gene3D" id="2.40.240.20">
    <property type="entry name" value="Hypothetical PUA domain-like, domain 1"/>
    <property type="match status" value="1"/>
</dbReference>
<keyword evidence="7" id="KW-0808">Transferase</keyword>
<comment type="similarity">
    <text evidence="2">Belongs to the RNA methyltransferase RsmE family.</text>
</comment>
<feature type="domain" description="Ribosomal RNA small subunit methyltransferase E methyltransferase" evidence="11">
    <location>
        <begin position="77"/>
        <end position="238"/>
    </location>
</feature>
<comment type="function">
    <text evidence="9">Specifically methylates the N3 position of the uracil ring of uridine 1498 (m3U1498) in 16S rRNA. Acts on the fully assembled 30S ribosomal subunit.</text>
</comment>
<dbReference type="PANTHER" id="PTHR30027">
    <property type="entry name" value="RIBOSOMAL RNA SMALL SUBUNIT METHYLTRANSFERASE E"/>
    <property type="match status" value="1"/>
</dbReference>
<dbReference type="InterPro" id="IPR006700">
    <property type="entry name" value="RsmE"/>
</dbReference>
<dbReference type="SUPFAM" id="SSF88697">
    <property type="entry name" value="PUA domain-like"/>
    <property type="match status" value="1"/>
</dbReference>
<keyword evidence="5" id="KW-0698">rRNA processing</keyword>
<dbReference type="PIRSF" id="PIRSF015601">
    <property type="entry name" value="MTase_slr0722"/>
    <property type="match status" value="1"/>
</dbReference>
<evidence type="ECO:0000256" key="7">
    <source>
        <dbReference type="ARBA" id="ARBA00022679"/>
    </source>
</evidence>
<dbReference type="GO" id="GO:0005737">
    <property type="term" value="C:cytoplasm"/>
    <property type="evidence" value="ECO:0007669"/>
    <property type="project" value="UniProtKB-SubCell"/>
</dbReference>
<evidence type="ECO:0000256" key="3">
    <source>
        <dbReference type="ARBA" id="ARBA00012328"/>
    </source>
</evidence>
<sequence>MVEPLFKKKFSATPSEGSFVELDAEEAKHAISVRRMRVDEAIQLTDGRGLRVQGFVSEVRPKSLMVKVTTVTQEQSAPTELTLVQALAKGDRDELAIQAATELGIIRVIPWQAERSISRWDAAKAAKGQVRWQVICDEAAKQSLRVWHPQVEPLADSQALTKAFAEFDQVFVLDPTAGHGLASQKAFSSRIAVVVGPEGGIDEAELSQFEAAGAIRVGLGESILRTSTAGVAAISVIQAALGRFD</sequence>
<evidence type="ECO:0000259" key="12">
    <source>
        <dbReference type="Pfam" id="PF20260"/>
    </source>
</evidence>
<evidence type="ECO:0000256" key="8">
    <source>
        <dbReference type="ARBA" id="ARBA00022691"/>
    </source>
</evidence>
<organism evidence="13">
    <name type="scientific">freshwater metagenome</name>
    <dbReference type="NCBI Taxonomy" id="449393"/>
    <lineage>
        <taxon>unclassified sequences</taxon>
        <taxon>metagenomes</taxon>
        <taxon>ecological metagenomes</taxon>
    </lineage>
</organism>
<reference evidence="13" key="1">
    <citation type="submission" date="2020-05" db="EMBL/GenBank/DDBJ databases">
        <authorList>
            <person name="Chiriac C."/>
            <person name="Salcher M."/>
            <person name="Ghai R."/>
            <person name="Kavagutti S V."/>
        </authorList>
    </citation>
    <scope>NUCLEOTIDE SEQUENCE</scope>
</reference>
<feature type="domain" description="Ribosomal RNA small subunit methyltransferase E PUA-like" evidence="12">
    <location>
        <begin position="22"/>
        <end position="68"/>
    </location>
</feature>
<evidence type="ECO:0000256" key="9">
    <source>
        <dbReference type="ARBA" id="ARBA00025699"/>
    </source>
</evidence>
<proteinExistence type="inferred from homology"/>
<dbReference type="Pfam" id="PF20260">
    <property type="entry name" value="PUA_4"/>
    <property type="match status" value="1"/>
</dbReference>
<name>A0A6J6NR02_9ZZZZ</name>
<evidence type="ECO:0000256" key="10">
    <source>
        <dbReference type="ARBA" id="ARBA00047944"/>
    </source>
</evidence>
<gene>
    <name evidence="13" type="ORF">UFOPK2370_00715</name>
</gene>